<proteinExistence type="predicted"/>
<dbReference type="InterPro" id="IPR029787">
    <property type="entry name" value="Nucleotide_cyclase"/>
</dbReference>
<keyword evidence="4" id="KW-1133">Transmembrane helix</keyword>
<dbReference type="PANTHER" id="PTHR45138">
    <property type="entry name" value="REGULATORY COMPONENTS OF SENSORY TRANSDUCTION SYSTEM"/>
    <property type="match status" value="1"/>
</dbReference>
<feature type="transmembrane region" description="Helical" evidence="4">
    <location>
        <begin position="72"/>
        <end position="89"/>
    </location>
</feature>
<dbReference type="Pfam" id="PF00990">
    <property type="entry name" value="GGDEF"/>
    <property type="match status" value="1"/>
</dbReference>
<name>A0A366D6T8_9GAMM</name>
<comment type="caution">
    <text evidence="6">The sequence shown here is derived from an EMBL/GenBank/DDBJ whole genome shotgun (WGS) entry which is preliminary data.</text>
</comment>
<evidence type="ECO:0000313" key="6">
    <source>
        <dbReference type="EMBL" id="RBO84998.1"/>
    </source>
</evidence>
<dbReference type="GO" id="GO:0043709">
    <property type="term" value="P:cell adhesion involved in single-species biofilm formation"/>
    <property type="evidence" value="ECO:0007669"/>
    <property type="project" value="TreeGrafter"/>
</dbReference>
<reference evidence="6 7" key="1">
    <citation type="submission" date="2018-06" db="EMBL/GenBank/DDBJ databases">
        <title>Genomic Encyclopedia of Type Strains, Phase III (KMG-III): the genomes of soil and plant-associated and newly described type strains.</title>
        <authorList>
            <person name="Whitman W."/>
        </authorList>
    </citation>
    <scope>NUCLEOTIDE SEQUENCE [LARGE SCALE GENOMIC DNA]</scope>
    <source>
        <strain evidence="6 7">CECT 7732</strain>
    </source>
</reference>
<dbReference type="SMART" id="SM00267">
    <property type="entry name" value="GGDEF"/>
    <property type="match status" value="1"/>
</dbReference>
<dbReference type="AlphaFoldDB" id="A0A366D6T8"/>
<keyword evidence="4" id="KW-0812">Transmembrane</keyword>
<feature type="transmembrane region" description="Helical" evidence="4">
    <location>
        <begin position="13"/>
        <end position="35"/>
    </location>
</feature>
<dbReference type="PROSITE" id="PS50887">
    <property type="entry name" value="GGDEF"/>
    <property type="match status" value="1"/>
</dbReference>
<feature type="transmembrane region" description="Helical" evidence="4">
    <location>
        <begin position="153"/>
        <end position="171"/>
    </location>
</feature>
<sequence length="345" mass="39321">MSDVSQTQLNHKLTLRIIEVAFVTLLFSLIARPIIAELHPYYFWLGIFDLIITGSLYVLVRSNKWPKWHISLALISALIIMLPMLFISGGVNSQVAFFLPLYPIVGALIGGRVESLLMSLFLIVTILFATIFSHTIINVSGEYYDAHTSYLRGFWLILSIMFSAMFGQFFLNRYTELTKKLKAENLQDPLTELLNRRGLNLHFAQELEQAKEINSPFCLMLIDIDYFKKINDQYGHDVGDTCLIEVADRLNESIQVHHYLARFGGEEFIIVLPNTDLSAAEKIAEQLRHIIAKGRFSSFQIPLTITLGIATLHGERDNALKIIKRADKALYRGKEKGRNRVELES</sequence>
<evidence type="ECO:0000256" key="2">
    <source>
        <dbReference type="ARBA" id="ARBA00012528"/>
    </source>
</evidence>
<dbReference type="PANTHER" id="PTHR45138:SF9">
    <property type="entry name" value="DIGUANYLATE CYCLASE DGCM-RELATED"/>
    <property type="match status" value="1"/>
</dbReference>
<feature type="transmembrane region" description="Helical" evidence="4">
    <location>
        <begin position="95"/>
        <end position="113"/>
    </location>
</feature>
<dbReference type="Proteomes" id="UP000252086">
    <property type="component" value="Unassembled WGS sequence"/>
</dbReference>
<dbReference type="InterPro" id="IPR050469">
    <property type="entry name" value="Diguanylate_Cyclase"/>
</dbReference>
<feature type="transmembrane region" description="Helical" evidence="4">
    <location>
        <begin position="120"/>
        <end position="141"/>
    </location>
</feature>
<feature type="transmembrane region" description="Helical" evidence="4">
    <location>
        <begin position="41"/>
        <end position="60"/>
    </location>
</feature>
<dbReference type="InterPro" id="IPR000160">
    <property type="entry name" value="GGDEF_dom"/>
</dbReference>
<evidence type="ECO:0000256" key="4">
    <source>
        <dbReference type="SAM" id="Phobius"/>
    </source>
</evidence>
<dbReference type="NCBIfam" id="TIGR00254">
    <property type="entry name" value="GGDEF"/>
    <property type="match status" value="1"/>
</dbReference>
<organism evidence="6 7">
    <name type="scientific">Marinomonas aquiplantarum</name>
    <dbReference type="NCBI Taxonomy" id="491951"/>
    <lineage>
        <taxon>Bacteria</taxon>
        <taxon>Pseudomonadati</taxon>
        <taxon>Pseudomonadota</taxon>
        <taxon>Gammaproteobacteria</taxon>
        <taxon>Oceanospirillales</taxon>
        <taxon>Oceanospirillaceae</taxon>
        <taxon>Marinomonas</taxon>
    </lineage>
</organism>
<evidence type="ECO:0000259" key="5">
    <source>
        <dbReference type="PROSITE" id="PS50887"/>
    </source>
</evidence>
<dbReference type="EC" id="2.7.7.65" evidence="2"/>
<dbReference type="GO" id="GO:1902201">
    <property type="term" value="P:negative regulation of bacterial-type flagellum-dependent cell motility"/>
    <property type="evidence" value="ECO:0007669"/>
    <property type="project" value="TreeGrafter"/>
</dbReference>
<evidence type="ECO:0000256" key="1">
    <source>
        <dbReference type="ARBA" id="ARBA00001946"/>
    </source>
</evidence>
<protein>
    <recommendedName>
        <fullName evidence="2">diguanylate cyclase</fullName>
        <ecNumber evidence="2">2.7.7.65</ecNumber>
    </recommendedName>
</protein>
<dbReference type="SUPFAM" id="SSF55073">
    <property type="entry name" value="Nucleotide cyclase"/>
    <property type="match status" value="1"/>
</dbReference>
<dbReference type="GO" id="GO:0052621">
    <property type="term" value="F:diguanylate cyclase activity"/>
    <property type="evidence" value="ECO:0007669"/>
    <property type="project" value="UniProtKB-EC"/>
</dbReference>
<dbReference type="GO" id="GO:0005886">
    <property type="term" value="C:plasma membrane"/>
    <property type="evidence" value="ECO:0007669"/>
    <property type="project" value="TreeGrafter"/>
</dbReference>
<keyword evidence="7" id="KW-1185">Reference proteome</keyword>
<evidence type="ECO:0000256" key="3">
    <source>
        <dbReference type="ARBA" id="ARBA00034247"/>
    </source>
</evidence>
<dbReference type="OrthoDB" id="5296913at2"/>
<accession>A0A366D6T8</accession>
<dbReference type="EMBL" id="QNRF01000002">
    <property type="protein sequence ID" value="RBO84998.1"/>
    <property type="molecule type" value="Genomic_DNA"/>
</dbReference>
<comment type="catalytic activity">
    <reaction evidence="3">
        <text>2 GTP = 3',3'-c-di-GMP + 2 diphosphate</text>
        <dbReference type="Rhea" id="RHEA:24898"/>
        <dbReference type="ChEBI" id="CHEBI:33019"/>
        <dbReference type="ChEBI" id="CHEBI:37565"/>
        <dbReference type="ChEBI" id="CHEBI:58805"/>
        <dbReference type="EC" id="2.7.7.65"/>
    </reaction>
</comment>
<gene>
    <name evidence="6" type="ORF">DFP76_102400</name>
</gene>
<dbReference type="RefSeq" id="WP_113873614.1">
    <property type="nucleotide sequence ID" value="NZ_QNRF01000002.1"/>
</dbReference>
<dbReference type="FunFam" id="3.30.70.270:FF:000001">
    <property type="entry name" value="Diguanylate cyclase domain protein"/>
    <property type="match status" value="1"/>
</dbReference>
<evidence type="ECO:0000313" key="7">
    <source>
        <dbReference type="Proteomes" id="UP000252086"/>
    </source>
</evidence>
<dbReference type="Gene3D" id="3.30.70.270">
    <property type="match status" value="1"/>
</dbReference>
<dbReference type="CDD" id="cd01949">
    <property type="entry name" value="GGDEF"/>
    <property type="match status" value="1"/>
</dbReference>
<comment type="cofactor">
    <cofactor evidence="1">
        <name>Mg(2+)</name>
        <dbReference type="ChEBI" id="CHEBI:18420"/>
    </cofactor>
</comment>
<dbReference type="InterPro" id="IPR043128">
    <property type="entry name" value="Rev_trsase/Diguanyl_cyclase"/>
</dbReference>
<keyword evidence="4" id="KW-0472">Membrane</keyword>
<feature type="domain" description="GGDEF" evidence="5">
    <location>
        <begin position="215"/>
        <end position="345"/>
    </location>
</feature>